<comment type="subcellular location">
    <subcellularLocation>
        <location evidence="1">Nucleus</location>
    </subcellularLocation>
</comment>
<evidence type="ECO:0000313" key="3">
    <source>
        <dbReference type="Proteomes" id="UP000186922"/>
    </source>
</evidence>
<evidence type="ECO:0000313" key="2">
    <source>
        <dbReference type="EMBL" id="GAV00350.1"/>
    </source>
</evidence>
<dbReference type="EMBL" id="BDGG01000006">
    <property type="protein sequence ID" value="GAV00350.1"/>
    <property type="molecule type" value="Genomic_DNA"/>
</dbReference>
<name>A0A1D1VFD5_RAMVA</name>
<evidence type="ECO:0000256" key="1">
    <source>
        <dbReference type="ARBA" id="ARBA00004123"/>
    </source>
</evidence>
<dbReference type="Proteomes" id="UP000186922">
    <property type="component" value="Unassembled WGS sequence"/>
</dbReference>
<organism evidence="2 3">
    <name type="scientific">Ramazzottius varieornatus</name>
    <name type="common">Water bear</name>
    <name type="synonym">Tardigrade</name>
    <dbReference type="NCBI Taxonomy" id="947166"/>
    <lineage>
        <taxon>Eukaryota</taxon>
        <taxon>Metazoa</taxon>
        <taxon>Ecdysozoa</taxon>
        <taxon>Tardigrada</taxon>
        <taxon>Eutardigrada</taxon>
        <taxon>Parachela</taxon>
        <taxon>Hypsibioidea</taxon>
        <taxon>Ramazzottiidae</taxon>
        <taxon>Ramazzottius</taxon>
    </lineage>
</organism>
<dbReference type="GO" id="GO:0005634">
    <property type="term" value="C:nucleus"/>
    <property type="evidence" value="ECO:0007669"/>
    <property type="project" value="UniProtKB-SubCell"/>
</dbReference>
<dbReference type="AlphaFoldDB" id="A0A1D1VFD5"/>
<dbReference type="Gene3D" id="1.10.10.10">
    <property type="entry name" value="Winged helix-like DNA-binding domain superfamily/Winged helix DNA-binding domain"/>
    <property type="match status" value="1"/>
</dbReference>
<gene>
    <name evidence="2" type="primary">RvY_11213-1</name>
    <name evidence="2" type="synonym">RvY_11213.1</name>
    <name evidence="2" type="ORF">RvY_11213</name>
</gene>
<sequence>MGRKLKEYSDDIRNRVINKHLDKVSNREIAQPMLLPHSSVNSMIKKYKETGSVQNKPRCARELITTLMTDRLIVRRALKDRRISAPEIKEELAIVHPDIGTLQCSVCGPEFEVALPVTSKNQKKAENILDHIRSHTTLIAIQTQCCGEFLVPAIKQTYFQPRCPHVNTVQVLVGGTVQEEIGIERDPALVGPFVGEGGGANQLPEDFPTFH</sequence>
<dbReference type="InterPro" id="IPR036388">
    <property type="entry name" value="WH-like_DNA-bd_sf"/>
</dbReference>
<accession>A0A1D1VFD5</accession>
<comment type="caution">
    <text evidence="2">The sequence shown here is derived from an EMBL/GenBank/DDBJ whole genome shotgun (WGS) entry which is preliminary data.</text>
</comment>
<keyword evidence="3" id="KW-1185">Reference proteome</keyword>
<dbReference type="SUPFAM" id="SSF46689">
    <property type="entry name" value="Homeodomain-like"/>
    <property type="match status" value="1"/>
</dbReference>
<evidence type="ECO:0008006" key="4">
    <source>
        <dbReference type="Google" id="ProtNLM"/>
    </source>
</evidence>
<protein>
    <recommendedName>
        <fullName evidence="4">Paired domain-containing protein</fullName>
    </recommendedName>
</protein>
<reference evidence="2 3" key="1">
    <citation type="journal article" date="2016" name="Nat. Commun.">
        <title>Extremotolerant tardigrade genome and improved radiotolerance of human cultured cells by tardigrade-unique protein.</title>
        <authorList>
            <person name="Hashimoto T."/>
            <person name="Horikawa D.D."/>
            <person name="Saito Y."/>
            <person name="Kuwahara H."/>
            <person name="Kozuka-Hata H."/>
            <person name="Shin-I T."/>
            <person name="Minakuchi Y."/>
            <person name="Ohishi K."/>
            <person name="Motoyama A."/>
            <person name="Aizu T."/>
            <person name="Enomoto A."/>
            <person name="Kondo K."/>
            <person name="Tanaka S."/>
            <person name="Hara Y."/>
            <person name="Koshikawa S."/>
            <person name="Sagara H."/>
            <person name="Miura T."/>
            <person name="Yokobori S."/>
            <person name="Miyagawa K."/>
            <person name="Suzuki Y."/>
            <person name="Kubo T."/>
            <person name="Oyama M."/>
            <person name="Kohara Y."/>
            <person name="Fujiyama A."/>
            <person name="Arakawa K."/>
            <person name="Katayama T."/>
            <person name="Toyoda A."/>
            <person name="Kunieda T."/>
        </authorList>
    </citation>
    <scope>NUCLEOTIDE SEQUENCE [LARGE SCALE GENOMIC DNA]</scope>
    <source>
        <strain evidence="2 3">YOKOZUNA-1</strain>
    </source>
</reference>
<proteinExistence type="predicted"/>
<dbReference type="InterPro" id="IPR009057">
    <property type="entry name" value="Homeodomain-like_sf"/>
</dbReference>
<dbReference type="OrthoDB" id="4843387at2759"/>